<gene>
    <name evidence="7" type="ORF">H8792_003405</name>
</gene>
<dbReference type="RefSeq" id="WP_185977525.1">
    <property type="nucleotide sequence ID" value="NZ_JACBGI020000003.1"/>
</dbReference>
<evidence type="ECO:0000256" key="1">
    <source>
        <dbReference type="RuleBase" id="RU004003"/>
    </source>
</evidence>
<dbReference type="InterPro" id="IPR001775">
    <property type="entry name" value="GspD/PilQ"/>
</dbReference>
<feature type="chain" id="PRO_5046619954" evidence="4">
    <location>
        <begin position="24"/>
        <end position="744"/>
    </location>
</feature>
<dbReference type="InterPro" id="IPR004846">
    <property type="entry name" value="T2SS/T3SS_dom"/>
</dbReference>
<proteinExistence type="inferred from homology"/>
<feature type="region of interest" description="Disordered" evidence="3">
    <location>
        <begin position="325"/>
        <end position="351"/>
    </location>
</feature>
<comment type="caution">
    <text evidence="7">The sequence shown here is derived from an EMBL/GenBank/DDBJ whole genome shotgun (WGS) entry which is preliminary data.</text>
</comment>
<keyword evidence="2" id="KW-0813">Transport</keyword>
<dbReference type="PANTHER" id="PTHR30332">
    <property type="entry name" value="PROBABLE GENERAL SECRETION PATHWAY PROTEIN D"/>
    <property type="match status" value="1"/>
</dbReference>
<evidence type="ECO:0000256" key="4">
    <source>
        <dbReference type="SAM" id="SignalP"/>
    </source>
</evidence>
<evidence type="ECO:0000256" key="3">
    <source>
        <dbReference type="SAM" id="MobiDB-lite"/>
    </source>
</evidence>
<feature type="domain" description="NolW-like" evidence="6">
    <location>
        <begin position="145"/>
        <end position="301"/>
    </location>
</feature>
<keyword evidence="8" id="KW-1185">Reference proteome</keyword>
<evidence type="ECO:0000313" key="8">
    <source>
        <dbReference type="Proteomes" id="UP001193680"/>
    </source>
</evidence>
<feature type="signal peptide" evidence="4">
    <location>
        <begin position="1"/>
        <end position="23"/>
    </location>
</feature>
<accession>A0ABS0BU88</accession>
<feature type="domain" description="Type II/III secretion system secretin-like" evidence="5">
    <location>
        <begin position="384"/>
        <end position="565"/>
    </location>
</feature>
<reference evidence="7 8" key="2">
    <citation type="submission" date="2020-11" db="EMBL/GenBank/DDBJ databases">
        <title>Sulfur oxidizing isolate from Hospital Hole Sinkhole.</title>
        <authorList>
            <person name="Scott K.M."/>
        </authorList>
    </citation>
    <scope>NUCLEOTIDE SEQUENCE [LARGE SCALE GENOMIC DNA]</scope>
    <source>
        <strain evidence="7 8">HH1</strain>
    </source>
</reference>
<evidence type="ECO:0000259" key="5">
    <source>
        <dbReference type="Pfam" id="PF00263"/>
    </source>
</evidence>
<keyword evidence="4" id="KW-0732">Signal</keyword>
<dbReference type="InterPro" id="IPR005644">
    <property type="entry name" value="NolW-like"/>
</dbReference>
<comment type="subcellular location">
    <subcellularLocation>
        <location evidence="2">Cell outer membrane</location>
    </subcellularLocation>
</comment>
<protein>
    <submittedName>
        <fullName evidence="7">Uncharacterized protein</fullName>
    </submittedName>
</protein>
<sequence>MKKSMKAALLTLFLATLPGALYAEDSKNADQEETSAKTLFAAEEVQTPKQKRADYIGDIEFKELTTQDAVRILSELSGQNVIVTKDASKVRFSLFIRKASLEEAVDSMCRVTGLWYRKGQDSNVFVVMTRDQFKEDVLVYRNESTKVFTLKHQNVVSAANSIRALFGTRVILQEPETDESYEFDGDMDSGNSSSGSSVSSNRNSRNNRSRNNNYQNLGSNAQANELAGDAETLESLTTAKLEQIGARTRLTESDVSGMIQAAPIRVTYNSLHNLLLVRSSDERALQDIEQLIKEIDQPAKQVLLQMKIMRVALGEDEDSVFDFQYTDSKTTSGPSSSSTQNPLSSGSSIPEQVFGLGMKPDQLTTGSLLFQVANSNWLAKLAFLETENRTKLISTPLIMASNNKEAEIFIGEERPLVENVSSSGGTVSDGVVQPIVVTTEISKKDIGTKLKIWPRINSDATVTLDIEQEISQIKEGAATIPVSTGGSTLENYSIDTYTTTQLTLTAVAKHAQTIAIGGLIEESKSDDVRGIPGVNKIPVLKDALSSKEKAFSRSELVILIKPYIYDSVDLTGEGLKRVQQELSLDEQKDLLDDEARKSARERGKYGDLNLQNMEAVAQTVQELLNDPGQFDSGTGLDWFHDSLLVNTLGTVEKNGLFFTRVVVTNQQRSRLMLDENSLGDYWSGLAWVFPHGEKEVRIDGYATRSAILISGQPVEQVLAAQKVPVRYVMNAAGNGPAAGIGVKK</sequence>
<evidence type="ECO:0000313" key="7">
    <source>
        <dbReference type="EMBL" id="MBF6057379.1"/>
    </source>
</evidence>
<evidence type="ECO:0000259" key="6">
    <source>
        <dbReference type="Pfam" id="PF03958"/>
    </source>
</evidence>
<evidence type="ECO:0000256" key="2">
    <source>
        <dbReference type="RuleBase" id="RU004004"/>
    </source>
</evidence>
<feature type="compositionally biased region" description="Low complexity" evidence="3">
    <location>
        <begin position="189"/>
        <end position="213"/>
    </location>
</feature>
<reference evidence="7 8" key="1">
    <citation type="submission" date="2020-06" db="EMBL/GenBank/DDBJ databases">
        <authorList>
            <person name="Scott K."/>
        </authorList>
    </citation>
    <scope>NUCLEOTIDE SEQUENCE [LARGE SCALE GENOMIC DNA]</scope>
    <source>
        <strain evidence="7 8">HH1</strain>
    </source>
</reference>
<feature type="compositionally biased region" description="Low complexity" evidence="3">
    <location>
        <begin position="326"/>
        <end position="348"/>
    </location>
</feature>
<comment type="similarity">
    <text evidence="1">Belongs to the bacterial secretin family.</text>
</comment>
<dbReference type="Proteomes" id="UP001193680">
    <property type="component" value="Unassembled WGS sequence"/>
</dbReference>
<dbReference type="Pfam" id="PF03958">
    <property type="entry name" value="Secretin_N"/>
    <property type="match status" value="1"/>
</dbReference>
<name>A0ABS0BU88_9GAMM</name>
<dbReference type="Pfam" id="PF00263">
    <property type="entry name" value="Secretin"/>
    <property type="match status" value="1"/>
</dbReference>
<feature type="region of interest" description="Disordered" evidence="3">
    <location>
        <begin position="180"/>
        <end position="217"/>
    </location>
</feature>
<dbReference type="PRINTS" id="PR00811">
    <property type="entry name" value="BCTERIALGSPD"/>
</dbReference>
<organism evidence="7 8">
    <name type="scientific">Thiomicrorhabdus heinhorstiae</name>
    <dbReference type="NCBI Taxonomy" id="2748010"/>
    <lineage>
        <taxon>Bacteria</taxon>
        <taxon>Pseudomonadati</taxon>
        <taxon>Pseudomonadota</taxon>
        <taxon>Gammaproteobacteria</taxon>
        <taxon>Thiotrichales</taxon>
        <taxon>Piscirickettsiaceae</taxon>
        <taxon>Thiomicrorhabdus</taxon>
    </lineage>
</organism>
<dbReference type="InterPro" id="IPR050810">
    <property type="entry name" value="Bact_Secretion_Sys_Channel"/>
</dbReference>
<dbReference type="EMBL" id="JACBGI020000003">
    <property type="protein sequence ID" value="MBF6057379.1"/>
    <property type="molecule type" value="Genomic_DNA"/>
</dbReference>
<dbReference type="PANTHER" id="PTHR30332:SF17">
    <property type="entry name" value="TYPE IV PILIATION SYSTEM PROTEIN DR_0774-RELATED"/>
    <property type="match status" value="1"/>
</dbReference>